<feature type="non-terminal residue" evidence="2">
    <location>
        <position position="1"/>
    </location>
</feature>
<feature type="transmembrane region" description="Helical" evidence="1">
    <location>
        <begin position="56"/>
        <end position="77"/>
    </location>
</feature>
<dbReference type="GO" id="GO:0016874">
    <property type="term" value="F:ligase activity"/>
    <property type="evidence" value="ECO:0007669"/>
    <property type="project" value="UniProtKB-KW"/>
</dbReference>
<gene>
    <name evidence="2" type="primary">Herc2_1</name>
    <name evidence="2" type="ORF">DROARD_R11134</name>
</gene>
<keyword evidence="2" id="KW-0436">Ligase</keyword>
<feature type="non-terminal residue" evidence="2">
    <location>
        <position position="174"/>
    </location>
</feature>
<accession>A0A7K5Y1Q0</accession>
<evidence type="ECO:0000313" key="3">
    <source>
        <dbReference type="Proteomes" id="UP000586671"/>
    </source>
</evidence>
<evidence type="ECO:0000256" key="1">
    <source>
        <dbReference type="SAM" id="Phobius"/>
    </source>
</evidence>
<keyword evidence="1" id="KW-0472">Membrane</keyword>
<keyword evidence="1" id="KW-1133">Transmembrane helix</keyword>
<name>A0A7K5Y1Q0_9CHAR</name>
<dbReference type="AlphaFoldDB" id="A0A7K5Y1Q0"/>
<dbReference type="EMBL" id="VYZM01022551">
    <property type="protein sequence ID" value="NWU59154.1"/>
    <property type="molecule type" value="Genomic_DNA"/>
</dbReference>
<keyword evidence="3" id="KW-1185">Reference proteome</keyword>
<comment type="caution">
    <text evidence="2">The sequence shown here is derived from an EMBL/GenBank/DDBJ whole genome shotgun (WGS) entry which is preliminary data.</text>
</comment>
<evidence type="ECO:0000313" key="2">
    <source>
        <dbReference type="EMBL" id="NWU59154.1"/>
    </source>
</evidence>
<protein>
    <submittedName>
        <fullName evidence="2">HERC2 ligase</fullName>
    </submittedName>
</protein>
<reference evidence="2 3" key="1">
    <citation type="submission" date="2019-09" db="EMBL/GenBank/DDBJ databases">
        <title>Bird 10,000 Genomes (B10K) Project - Family phase.</title>
        <authorList>
            <person name="Zhang G."/>
        </authorList>
    </citation>
    <scope>NUCLEOTIDE SEQUENCE [LARGE SCALE GENOMIC DNA]</scope>
    <source>
        <strain evidence="2">B10K-DU-012-55</strain>
        <tissue evidence="2">Muscle</tissue>
    </source>
</reference>
<proteinExistence type="predicted"/>
<organism evidence="2 3">
    <name type="scientific">Dromas ardeola</name>
    <dbReference type="NCBI Taxonomy" id="458190"/>
    <lineage>
        <taxon>Eukaryota</taxon>
        <taxon>Metazoa</taxon>
        <taxon>Chordata</taxon>
        <taxon>Craniata</taxon>
        <taxon>Vertebrata</taxon>
        <taxon>Euteleostomi</taxon>
        <taxon>Archelosauria</taxon>
        <taxon>Archosauria</taxon>
        <taxon>Dinosauria</taxon>
        <taxon>Saurischia</taxon>
        <taxon>Theropoda</taxon>
        <taxon>Coelurosauria</taxon>
        <taxon>Aves</taxon>
        <taxon>Neognathae</taxon>
        <taxon>Neoaves</taxon>
        <taxon>Charadriiformes</taxon>
        <taxon>Dromadidae</taxon>
        <taxon>Dromas</taxon>
    </lineage>
</organism>
<keyword evidence="1" id="KW-0812">Transmembrane</keyword>
<dbReference type="Proteomes" id="UP000586671">
    <property type="component" value="Unassembled WGS sequence"/>
</dbReference>
<sequence>LLSTVTGVHKYKWLKQNVQGLYPQSALLNTIVEFALKEEPVDVEKMRKCLLKQVKWVRMGLHVLAVYISMTIFFSVLQLERAEVRLEGIDTILKLAAKNFLLPSVQYAMFCGWQRLIPEGANIGEPLTDCLKDVDLIPPFNRMLLEVTFGKLYAWAIQNVRNILLDANAKFKEL</sequence>